<dbReference type="Proteomes" id="UP000019109">
    <property type="component" value="Unassembled WGS sequence"/>
</dbReference>
<keyword evidence="3" id="KW-1185">Reference proteome</keyword>
<evidence type="ECO:0000313" key="2">
    <source>
        <dbReference type="EMBL" id="GAE90909.1"/>
    </source>
</evidence>
<dbReference type="InterPro" id="IPR013096">
    <property type="entry name" value="Cupin_2"/>
</dbReference>
<dbReference type="PANTHER" id="PTHR36114">
    <property type="entry name" value="16.7 KDA PROTEIN IN WHIE LOCUS"/>
    <property type="match status" value="1"/>
</dbReference>
<proteinExistence type="predicted"/>
<dbReference type="RefSeq" id="WP_094184846.1">
    <property type="nucleotide sequence ID" value="NZ_BAVR01000108.1"/>
</dbReference>
<dbReference type="OrthoDB" id="9794183at2"/>
<feature type="domain" description="Cupin type-2" evidence="1">
    <location>
        <begin position="5"/>
        <end position="62"/>
    </location>
</feature>
<dbReference type="SUPFAM" id="SSF51182">
    <property type="entry name" value="RmlC-like cupins"/>
    <property type="match status" value="1"/>
</dbReference>
<dbReference type="InterPro" id="IPR011051">
    <property type="entry name" value="RmlC_Cupin_sf"/>
</dbReference>
<dbReference type="EMBL" id="BAVR01000108">
    <property type="protein sequence ID" value="GAE90909.1"/>
    <property type="molecule type" value="Genomic_DNA"/>
</dbReference>
<organism evidence="2 3">
    <name type="scientific">Acetivibrio straminisolvens JCM 21531</name>
    <dbReference type="NCBI Taxonomy" id="1294263"/>
    <lineage>
        <taxon>Bacteria</taxon>
        <taxon>Bacillati</taxon>
        <taxon>Bacillota</taxon>
        <taxon>Clostridia</taxon>
        <taxon>Eubacteriales</taxon>
        <taxon>Oscillospiraceae</taxon>
        <taxon>Acetivibrio</taxon>
    </lineage>
</organism>
<gene>
    <name evidence="2" type="ORF">JCM21531_4568</name>
</gene>
<dbReference type="STRING" id="1294263.JCM21531_4568"/>
<dbReference type="Gene3D" id="2.60.120.10">
    <property type="entry name" value="Jelly Rolls"/>
    <property type="match status" value="1"/>
</dbReference>
<comment type="caution">
    <text evidence="2">The sequence shown here is derived from an EMBL/GenBank/DDBJ whole genome shotgun (WGS) entry which is preliminary data.</text>
</comment>
<name>W4VDV0_9FIRM</name>
<dbReference type="Pfam" id="PF07883">
    <property type="entry name" value="Cupin_2"/>
    <property type="match status" value="1"/>
</dbReference>
<evidence type="ECO:0000259" key="1">
    <source>
        <dbReference type="Pfam" id="PF07883"/>
    </source>
</evidence>
<protein>
    <recommendedName>
        <fullName evidence="1">Cupin type-2 domain-containing protein</fullName>
    </recommendedName>
</protein>
<dbReference type="AlphaFoldDB" id="W4VDV0"/>
<dbReference type="PANTHER" id="PTHR36114:SF1">
    <property type="entry name" value="16.7 KDA PROTEIN IN WHIE LOCUS"/>
    <property type="match status" value="1"/>
</dbReference>
<sequence length="86" mass="9814">MLNVVLAENRTLDFHIHEESDEMFYVIEGKMQIELDDSIIDLDTGNFIIIPKGTRHRPVCKTLVKCLLIEKCGTLCKDNTGGTYKE</sequence>
<accession>W4VDV0</accession>
<reference evidence="2" key="1">
    <citation type="journal article" date="2014" name="Genome Announc.">
        <title>Draft Genome Sequence of Clostridium straminisolvens Strain JCM 21531T, Isolated from a Cellulose-Degrading Bacterial Community.</title>
        <authorList>
            <person name="Yuki M."/>
            <person name="Oshima K."/>
            <person name="Suda W."/>
            <person name="Sakamoto M."/>
            <person name="Kitamura K."/>
            <person name="Iida T."/>
            <person name="Hattori M."/>
            <person name="Ohkuma M."/>
        </authorList>
    </citation>
    <scope>NUCLEOTIDE SEQUENCE [LARGE SCALE GENOMIC DNA]</scope>
    <source>
        <strain evidence="2">JCM 21531</strain>
    </source>
</reference>
<dbReference type="InterPro" id="IPR052044">
    <property type="entry name" value="PKS_Associated_Protein"/>
</dbReference>
<evidence type="ECO:0000313" key="3">
    <source>
        <dbReference type="Proteomes" id="UP000019109"/>
    </source>
</evidence>
<dbReference type="InterPro" id="IPR014710">
    <property type="entry name" value="RmlC-like_jellyroll"/>
</dbReference>